<evidence type="ECO:0000313" key="7">
    <source>
        <dbReference type="Proteomes" id="UP001634007"/>
    </source>
</evidence>
<feature type="region of interest" description="Disordered" evidence="4">
    <location>
        <begin position="452"/>
        <end position="484"/>
    </location>
</feature>
<dbReference type="PANTHER" id="PTHR21402">
    <property type="entry name" value="GAMETOCYTE SPECIFIC FACTOR 1-RELATED"/>
    <property type="match status" value="1"/>
</dbReference>
<feature type="compositionally biased region" description="Basic and acidic residues" evidence="4">
    <location>
        <begin position="452"/>
        <end position="469"/>
    </location>
</feature>
<evidence type="ECO:0000313" key="6">
    <source>
        <dbReference type="EMBL" id="KAL3727928.1"/>
    </source>
</evidence>
<reference evidence="6 7" key="1">
    <citation type="submission" date="2024-11" db="EMBL/GenBank/DDBJ databases">
        <title>Chromosome-level genome assembly of Eucalyptus globulus Labill. provides insights into its genome evolution.</title>
        <authorList>
            <person name="Li X."/>
        </authorList>
    </citation>
    <scope>NUCLEOTIDE SEQUENCE [LARGE SCALE GENOMIC DNA]</scope>
    <source>
        <strain evidence="6">CL2024</strain>
        <tissue evidence="6">Fresh tender leaves</tissue>
    </source>
</reference>
<evidence type="ECO:0000256" key="4">
    <source>
        <dbReference type="SAM" id="MobiDB-lite"/>
    </source>
</evidence>
<dbReference type="InterPro" id="IPR022776">
    <property type="entry name" value="TRM13/UPF0224_CHHC_Znf_dom"/>
</dbReference>
<keyword evidence="2" id="KW-0863">Zinc-finger</keyword>
<accession>A0ABD3JNY4</accession>
<organism evidence="6 7">
    <name type="scientific">Eucalyptus globulus</name>
    <name type="common">Tasmanian blue gum</name>
    <dbReference type="NCBI Taxonomy" id="34317"/>
    <lineage>
        <taxon>Eukaryota</taxon>
        <taxon>Viridiplantae</taxon>
        <taxon>Streptophyta</taxon>
        <taxon>Embryophyta</taxon>
        <taxon>Tracheophyta</taxon>
        <taxon>Spermatophyta</taxon>
        <taxon>Magnoliopsida</taxon>
        <taxon>eudicotyledons</taxon>
        <taxon>Gunneridae</taxon>
        <taxon>Pentapetalae</taxon>
        <taxon>rosids</taxon>
        <taxon>malvids</taxon>
        <taxon>Myrtales</taxon>
        <taxon>Myrtaceae</taxon>
        <taxon>Myrtoideae</taxon>
        <taxon>Eucalypteae</taxon>
        <taxon>Eucalyptus</taxon>
    </lineage>
</organism>
<dbReference type="InterPro" id="IPR051591">
    <property type="entry name" value="UPF0224_FAM112_RNA_Proc"/>
</dbReference>
<gene>
    <name evidence="6" type="ORF">ACJRO7_032640</name>
</gene>
<keyword evidence="1" id="KW-0479">Metal-binding</keyword>
<evidence type="ECO:0000256" key="3">
    <source>
        <dbReference type="ARBA" id="ARBA00022833"/>
    </source>
</evidence>
<evidence type="ECO:0000259" key="5">
    <source>
        <dbReference type="PROSITE" id="PS51800"/>
    </source>
</evidence>
<evidence type="ECO:0000256" key="1">
    <source>
        <dbReference type="ARBA" id="ARBA00022723"/>
    </source>
</evidence>
<feature type="region of interest" description="Disordered" evidence="4">
    <location>
        <begin position="572"/>
        <end position="720"/>
    </location>
</feature>
<keyword evidence="7" id="KW-1185">Reference proteome</keyword>
<dbReference type="PANTHER" id="PTHR21402:SF10">
    <property type="entry name" value="U11_U12 SMALL NUCLEAR RIBONUCLEOPROTEIN 48 KDA PROTEIN"/>
    <property type="match status" value="1"/>
</dbReference>
<feature type="domain" description="CHHC U11-48K-type" evidence="5">
    <location>
        <begin position="82"/>
        <end position="109"/>
    </location>
</feature>
<dbReference type="EMBL" id="JBJKBG010000008">
    <property type="protein sequence ID" value="KAL3727927.1"/>
    <property type="molecule type" value="Genomic_DNA"/>
</dbReference>
<evidence type="ECO:0000256" key="2">
    <source>
        <dbReference type="ARBA" id="ARBA00022771"/>
    </source>
</evidence>
<comment type="caution">
    <text evidence="6">The sequence shown here is derived from an EMBL/GenBank/DDBJ whole genome shotgun (WGS) entry which is preliminary data.</text>
</comment>
<dbReference type="Proteomes" id="UP001634007">
    <property type="component" value="Unassembled WGS sequence"/>
</dbReference>
<dbReference type="EMBL" id="JBJKBG010000008">
    <property type="protein sequence ID" value="KAL3727928.1"/>
    <property type="molecule type" value="Genomic_DNA"/>
</dbReference>
<name>A0ABD3JNY4_EUCGL</name>
<proteinExistence type="predicted"/>
<dbReference type="PROSITE" id="PS51800">
    <property type="entry name" value="ZF_CHHC_U11_48K"/>
    <property type="match status" value="1"/>
</dbReference>
<feature type="compositionally biased region" description="Basic and acidic residues" evidence="4">
    <location>
        <begin position="698"/>
        <end position="720"/>
    </location>
</feature>
<feature type="compositionally biased region" description="Basic and acidic residues" evidence="4">
    <location>
        <begin position="594"/>
        <end position="611"/>
    </location>
</feature>
<dbReference type="AlphaFoldDB" id="A0ABD3JNY4"/>
<dbReference type="GO" id="GO:0008270">
    <property type="term" value="F:zinc ion binding"/>
    <property type="evidence" value="ECO:0007669"/>
    <property type="project" value="UniProtKB-KW"/>
</dbReference>
<feature type="compositionally biased region" description="Basic and acidic residues" evidence="4">
    <location>
        <begin position="641"/>
        <end position="651"/>
    </location>
</feature>
<feature type="region of interest" description="Disordered" evidence="4">
    <location>
        <begin position="1"/>
        <end position="45"/>
    </location>
</feature>
<sequence>MNPPPSLPFLPFPPPSPNAAFFPPHPQQIPPPQIPAPPPPPPPPPSLAAALASLDRLIAASAQTLDSLSALLPLKPQAGPDLVSCPFNPHHRMPPESLFRHYLRCPAPLDLDSSLQSLSYPKTLGPSEDNPHFAGAVGGPGSELCLALDGYGDFGSNFFYEDCPGAVAFPIEDSDGRRTFTLPGVLSIECGNFSADGDVGIEEVENLVVGVLPSQLWSVQREIETWSDYPNGYSYNVLRVISGVGLVKESDLRRWVIVNSLRCGVVIDVALGDHIIMLCTLCLKAIVREGVSLLKTRDLKGNKGSSSEFKCPNLIQVMMWLASRLSVLYGKVNAKFFAIDMLRKCLLDAGSHLLLDYPEREDESTDKNENRHERDAGSIKKQLDIEVDGVDGTAVGNINKKVIFVSQVAAAVAALHERFLLEVKIKALRHSQQPSRYQRMIEHDDITKKANEEREKRPDYKPIIDHDGLPRQCSSNQDTGKAKTREELLAEERDYKRRRMSYRGKKSKRNISEVMRDIIEEYMEEIKEAGGIGCFEKGAPIEVHSNEVPSSDAIPANGTFELCYETEGYPAYPQRGLRTNHEVTSTSNVNEDTYSEHGKSRGRYSHEDQRKSTGAYKRDRHYYSRSPERSAQSLPHRHTSHRIEREDAELTRKKHQEIKSSYSGRSNQGKDRSSSRSDVGGNDWNRDSRDRRRRETHGRHNSDFPLHGFEDRYDPSKSDD</sequence>
<keyword evidence="3" id="KW-0862">Zinc</keyword>
<feature type="compositionally biased region" description="Polar residues" evidence="4">
    <location>
        <begin position="582"/>
        <end position="592"/>
    </location>
</feature>
<protein>
    <recommendedName>
        <fullName evidence="5">CHHC U11-48K-type domain-containing protein</fullName>
    </recommendedName>
</protein>
<dbReference type="Pfam" id="PF05253">
    <property type="entry name" value="zf-U11-48K"/>
    <property type="match status" value="1"/>
</dbReference>
<dbReference type="EMBL" id="JBJKBG010000008">
    <property type="protein sequence ID" value="KAL3727926.1"/>
    <property type="molecule type" value="Genomic_DNA"/>
</dbReference>